<keyword evidence="2" id="KW-0812">Transmembrane</keyword>
<feature type="compositionally biased region" description="Basic and acidic residues" evidence="1">
    <location>
        <begin position="546"/>
        <end position="574"/>
    </location>
</feature>
<feature type="region of interest" description="Disordered" evidence="1">
    <location>
        <begin position="546"/>
        <end position="588"/>
    </location>
</feature>
<protein>
    <submittedName>
        <fullName evidence="3">Uncharacterized protein</fullName>
    </submittedName>
</protein>
<feature type="compositionally biased region" description="Polar residues" evidence="1">
    <location>
        <begin position="122"/>
        <end position="134"/>
    </location>
</feature>
<feature type="region of interest" description="Disordered" evidence="1">
    <location>
        <begin position="274"/>
        <end position="352"/>
    </location>
</feature>
<dbReference type="AlphaFoldDB" id="A0AAV5AMQ5"/>
<keyword evidence="2" id="KW-1133">Transmembrane helix</keyword>
<feature type="region of interest" description="Disordered" evidence="1">
    <location>
        <begin position="64"/>
        <end position="134"/>
    </location>
</feature>
<evidence type="ECO:0000313" key="3">
    <source>
        <dbReference type="EMBL" id="GJJ13210.1"/>
    </source>
</evidence>
<accession>A0AAV5AMQ5</accession>
<proteinExistence type="predicted"/>
<sequence length="603" mass="66169">MSVPSSSPSLATSPLVSVVYVITLFDPRRWVGAIFAILGVVASIVVPSLPARISKRLVRSETTVVPRRHGRNTSQIVEGPSFAQRLPHPRSITPEPSPRTYPSTPISQIDPSPPINFRRPGNANSGSSNNKVNRTLTPVLSPACIYRGESRRSLESLDLATPANPSSVTQAPHTSTATKVTFHIPHSQRRASTDYCQYQNEDETIPKASETHAITGLSELGQYMSNQPGDDLFAVKRSAILLSPKEPLSARRKFSLFSRDRDAFLSSRFKDSISPASQSLSSDAIPFEPTSLSSPSPCHNRISPLSDSSMSPAALSFRSHEGNTADTTPTERFSIPPERPRRTDPYKKFNIPVPGTERARAFLKAEKEWVKAETQRREQGRSNKVLGGAAKHQASTWHESNLSNPEIPASKRVVSETERSQKKGGGACYVDRPRLKRRSFSSRKSSSTDEEALPFTGPVESGNETDVETGDNRDGEGHRPMLATLDIPIIDEIGTLHVPLSAVPEEDSPVASSSKLRFEANMSETLAAPRPSVRSRRAWVFLKRPESQDATARKLKEERTENSKSKRPKSRETKVGLPFGSGGKKEKGYVSDTAVTSITYQLM</sequence>
<evidence type="ECO:0000256" key="2">
    <source>
        <dbReference type="SAM" id="Phobius"/>
    </source>
</evidence>
<organism evidence="3 4">
    <name type="scientific">Clathrus columnatus</name>
    <dbReference type="NCBI Taxonomy" id="1419009"/>
    <lineage>
        <taxon>Eukaryota</taxon>
        <taxon>Fungi</taxon>
        <taxon>Dikarya</taxon>
        <taxon>Basidiomycota</taxon>
        <taxon>Agaricomycotina</taxon>
        <taxon>Agaricomycetes</taxon>
        <taxon>Phallomycetidae</taxon>
        <taxon>Phallales</taxon>
        <taxon>Clathraceae</taxon>
        <taxon>Clathrus</taxon>
    </lineage>
</organism>
<comment type="caution">
    <text evidence="3">The sequence shown here is derived from an EMBL/GenBank/DDBJ whole genome shotgun (WGS) entry which is preliminary data.</text>
</comment>
<keyword evidence="4" id="KW-1185">Reference proteome</keyword>
<feature type="compositionally biased region" description="Polar residues" evidence="1">
    <location>
        <begin position="290"/>
        <end position="311"/>
    </location>
</feature>
<gene>
    <name evidence="3" type="ORF">Clacol_007461</name>
</gene>
<dbReference type="EMBL" id="BPWL01000008">
    <property type="protein sequence ID" value="GJJ13210.1"/>
    <property type="molecule type" value="Genomic_DNA"/>
</dbReference>
<feature type="compositionally biased region" description="Polar residues" evidence="1">
    <location>
        <begin position="100"/>
        <end position="110"/>
    </location>
</feature>
<keyword evidence="2" id="KW-0472">Membrane</keyword>
<evidence type="ECO:0000256" key="1">
    <source>
        <dbReference type="SAM" id="MobiDB-lite"/>
    </source>
</evidence>
<dbReference type="Proteomes" id="UP001050691">
    <property type="component" value="Unassembled WGS sequence"/>
</dbReference>
<name>A0AAV5AMQ5_9AGAM</name>
<feature type="compositionally biased region" description="Basic and acidic residues" evidence="1">
    <location>
        <begin position="470"/>
        <end position="479"/>
    </location>
</feature>
<feature type="region of interest" description="Disordered" evidence="1">
    <location>
        <begin position="372"/>
        <end position="479"/>
    </location>
</feature>
<reference evidence="3" key="1">
    <citation type="submission" date="2021-10" db="EMBL/GenBank/DDBJ databases">
        <title>De novo Genome Assembly of Clathrus columnatus (Basidiomycota, Fungi) Using Illumina and Nanopore Sequence Data.</title>
        <authorList>
            <person name="Ogiso-Tanaka E."/>
            <person name="Itagaki H."/>
            <person name="Hosoya T."/>
            <person name="Hosaka K."/>
        </authorList>
    </citation>
    <scope>NUCLEOTIDE SEQUENCE</scope>
    <source>
        <strain evidence="3">MO-923</strain>
    </source>
</reference>
<feature type="compositionally biased region" description="Basic and acidic residues" evidence="1">
    <location>
        <begin position="338"/>
        <end position="347"/>
    </location>
</feature>
<feature type="transmembrane region" description="Helical" evidence="2">
    <location>
        <begin position="30"/>
        <end position="49"/>
    </location>
</feature>
<evidence type="ECO:0000313" key="4">
    <source>
        <dbReference type="Proteomes" id="UP001050691"/>
    </source>
</evidence>
<feature type="compositionally biased region" description="Basic and acidic residues" evidence="1">
    <location>
        <begin position="372"/>
        <end position="381"/>
    </location>
</feature>
<feature type="compositionally biased region" description="Polar residues" evidence="1">
    <location>
        <begin position="393"/>
        <end position="404"/>
    </location>
</feature>